<dbReference type="GO" id="GO:0005737">
    <property type="term" value="C:cytoplasm"/>
    <property type="evidence" value="ECO:0007669"/>
    <property type="project" value="UniProtKB-SubCell"/>
</dbReference>
<dbReference type="Proteomes" id="UP000240572">
    <property type="component" value="Unassembled WGS sequence"/>
</dbReference>
<keyword evidence="7 9" id="KW-0378">Hydrolase</keyword>
<evidence type="ECO:0000256" key="11">
    <source>
        <dbReference type="RuleBase" id="RU003780"/>
    </source>
</evidence>
<dbReference type="PROSITE" id="PS00130">
    <property type="entry name" value="U_DNA_GLYCOSYLASE"/>
    <property type="match status" value="1"/>
</dbReference>
<dbReference type="Gene3D" id="3.40.470.10">
    <property type="entry name" value="Uracil-DNA glycosylase-like domain"/>
    <property type="match status" value="1"/>
</dbReference>
<feature type="domain" description="Uracil-DNA glycosylase-like" evidence="12">
    <location>
        <begin position="51"/>
        <end position="211"/>
    </location>
</feature>
<evidence type="ECO:0000256" key="8">
    <source>
        <dbReference type="ARBA" id="ARBA00023204"/>
    </source>
</evidence>
<protein>
    <recommendedName>
        <fullName evidence="5 9">Uracil-DNA glycosylase</fullName>
        <shortName evidence="9">UDG</shortName>
        <ecNumber evidence="4 9">3.2.2.27</ecNumber>
    </recommendedName>
</protein>
<dbReference type="EMBL" id="PYGD01000001">
    <property type="protein sequence ID" value="PSK94918.1"/>
    <property type="molecule type" value="Genomic_DNA"/>
</dbReference>
<accession>A0A2P8DCH0</accession>
<evidence type="ECO:0000256" key="5">
    <source>
        <dbReference type="ARBA" id="ARBA00018429"/>
    </source>
</evidence>
<dbReference type="NCBIfam" id="NF003588">
    <property type="entry name" value="PRK05254.1-1"/>
    <property type="match status" value="1"/>
</dbReference>
<comment type="subcellular location">
    <subcellularLocation>
        <location evidence="9">Cytoplasm</location>
    </subcellularLocation>
</comment>
<dbReference type="GO" id="GO:0097510">
    <property type="term" value="P:base-excision repair, AP site formation via deaminated base removal"/>
    <property type="evidence" value="ECO:0007669"/>
    <property type="project" value="TreeGrafter"/>
</dbReference>
<dbReference type="InterPro" id="IPR036895">
    <property type="entry name" value="Uracil-DNA_glycosylase-like_sf"/>
</dbReference>
<name>A0A2P8DCH0_9BACT</name>
<evidence type="ECO:0000256" key="7">
    <source>
        <dbReference type="ARBA" id="ARBA00022801"/>
    </source>
</evidence>
<dbReference type="InterPro" id="IPR002043">
    <property type="entry name" value="UDG_fam1"/>
</dbReference>
<dbReference type="NCBIfam" id="NF003592">
    <property type="entry name" value="PRK05254.1-5"/>
    <property type="match status" value="1"/>
</dbReference>
<dbReference type="NCBIfam" id="TIGR00628">
    <property type="entry name" value="ung"/>
    <property type="match status" value="1"/>
</dbReference>
<evidence type="ECO:0000256" key="3">
    <source>
        <dbReference type="ARBA" id="ARBA00008184"/>
    </source>
</evidence>
<keyword evidence="6 9" id="KW-0227">DNA damage</keyword>
<dbReference type="InterPro" id="IPR005122">
    <property type="entry name" value="Uracil-DNA_glycosylase-like"/>
</dbReference>
<dbReference type="HAMAP" id="MF_00148">
    <property type="entry name" value="UDG"/>
    <property type="match status" value="1"/>
</dbReference>
<dbReference type="NCBIfam" id="NF003589">
    <property type="entry name" value="PRK05254.1-2"/>
    <property type="match status" value="1"/>
</dbReference>
<dbReference type="AlphaFoldDB" id="A0A2P8DCH0"/>
<dbReference type="GO" id="GO:0004844">
    <property type="term" value="F:uracil DNA N-glycosylase activity"/>
    <property type="evidence" value="ECO:0007669"/>
    <property type="project" value="UniProtKB-UniRule"/>
</dbReference>
<proteinExistence type="inferred from homology"/>
<gene>
    <name evidence="9" type="primary">ung</name>
    <name evidence="13" type="ORF">B0I18_1011081</name>
</gene>
<evidence type="ECO:0000313" key="14">
    <source>
        <dbReference type="Proteomes" id="UP000240572"/>
    </source>
</evidence>
<dbReference type="InterPro" id="IPR018085">
    <property type="entry name" value="Ura-DNA_Glyclase_AS"/>
</dbReference>
<evidence type="ECO:0000313" key="13">
    <source>
        <dbReference type="EMBL" id="PSK94918.1"/>
    </source>
</evidence>
<comment type="function">
    <text evidence="2 9 11">Excises uracil residues from the DNA which can arise as a result of misincorporation of dUMP residues by DNA polymerase or due to deamination of cytosine.</text>
</comment>
<dbReference type="PANTHER" id="PTHR11264:SF0">
    <property type="entry name" value="URACIL-DNA GLYCOSYLASE"/>
    <property type="match status" value="1"/>
</dbReference>
<evidence type="ECO:0000256" key="4">
    <source>
        <dbReference type="ARBA" id="ARBA00012030"/>
    </source>
</evidence>
<dbReference type="SUPFAM" id="SSF52141">
    <property type="entry name" value="Uracil-DNA glycosylase-like"/>
    <property type="match status" value="1"/>
</dbReference>
<keyword evidence="14" id="KW-1185">Reference proteome</keyword>
<sequence length="224" mass="24798">MNVQIEPSWQQVLAPEFDKPYFAGIVQYLKAEKAAGKEIYPAGPLIFNAFNLTPFDKVKAVLIGQDPYHGKGQAHGLSFSVPPGIKPPPSLMNMYKELKDDLGIDAPAHGCLEHWARQGLLMLNASLTVVAATPMSHSKIGWEQFTDAVIRTVSDKKEGVVFILWGRFAQQKEALIDKSKHFVLKAAHPSPFSAHSGFFGSKPYSRTNELLVQQGKTPIDWNLD</sequence>
<dbReference type="NCBIfam" id="NF003591">
    <property type="entry name" value="PRK05254.1-4"/>
    <property type="match status" value="1"/>
</dbReference>
<dbReference type="FunFam" id="3.40.470.10:FF:000001">
    <property type="entry name" value="Uracil-DNA glycosylase"/>
    <property type="match status" value="1"/>
</dbReference>
<organism evidence="13 14">
    <name type="scientific">Taibaiella chishuiensis</name>
    <dbReference type="NCBI Taxonomy" id="1434707"/>
    <lineage>
        <taxon>Bacteria</taxon>
        <taxon>Pseudomonadati</taxon>
        <taxon>Bacteroidota</taxon>
        <taxon>Chitinophagia</taxon>
        <taxon>Chitinophagales</taxon>
        <taxon>Chitinophagaceae</taxon>
        <taxon>Taibaiella</taxon>
    </lineage>
</organism>
<evidence type="ECO:0000256" key="2">
    <source>
        <dbReference type="ARBA" id="ARBA00002631"/>
    </source>
</evidence>
<evidence type="ECO:0000256" key="10">
    <source>
        <dbReference type="PROSITE-ProRule" id="PRU10072"/>
    </source>
</evidence>
<dbReference type="SMART" id="SM00987">
    <property type="entry name" value="UreE_C"/>
    <property type="match status" value="1"/>
</dbReference>
<dbReference type="RefSeq" id="WP_106521600.1">
    <property type="nucleotide sequence ID" value="NZ_PYGD01000001.1"/>
</dbReference>
<evidence type="ECO:0000256" key="9">
    <source>
        <dbReference type="HAMAP-Rule" id="MF_00148"/>
    </source>
</evidence>
<dbReference type="CDD" id="cd10027">
    <property type="entry name" value="UDG-F1-like"/>
    <property type="match status" value="1"/>
</dbReference>
<reference evidence="13 14" key="1">
    <citation type="submission" date="2018-03" db="EMBL/GenBank/DDBJ databases">
        <title>Genomic Encyclopedia of Type Strains, Phase III (KMG-III): the genomes of soil and plant-associated and newly described type strains.</title>
        <authorList>
            <person name="Whitman W."/>
        </authorList>
    </citation>
    <scope>NUCLEOTIDE SEQUENCE [LARGE SCALE GENOMIC DNA]</scope>
    <source>
        <strain evidence="13 14">CGMCC 1.12700</strain>
    </source>
</reference>
<evidence type="ECO:0000259" key="12">
    <source>
        <dbReference type="SMART" id="SM00986"/>
    </source>
</evidence>
<dbReference type="OrthoDB" id="9804372at2"/>
<dbReference type="PANTHER" id="PTHR11264">
    <property type="entry name" value="URACIL-DNA GLYCOSYLASE"/>
    <property type="match status" value="1"/>
</dbReference>
<comment type="similarity">
    <text evidence="3 9 11">Belongs to the uracil-DNA glycosylase (UDG) superfamily. UNG family.</text>
</comment>
<evidence type="ECO:0000256" key="1">
    <source>
        <dbReference type="ARBA" id="ARBA00001400"/>
    </source>
</evidence>
<comment type="catalytic activity">
    <reaction evidence="1 9 11">
        <text>Hydrolyzes single-stranded DNA or mismatched double-stranded DNA and polynucleotides, releasing free uracil.</text>
        <dbReference type="EC" id="3.2.2.27"/>
    </reaction>
</comment>
<dbReference type="EC" id="3.2.2.27" evidence="4 9"/>
<dbReference type="Pfam" id="PF03167">
    <property type="entry name" value="UDG"/>
    <property type="match status" value="1"/>
</dbReference>
<feature type="active site" description="Proton acceptor" evidence="9 10">
    <location>
        <position position="66"/>
    </location>
</feature>
<keyword evidence="8 9" id="KW-0234">DNA repair</keyword>
<keyword evidence="9" id="KW-0963">Cytoplasm</keyword>
<comment type="caution">
    <text evidence="13">The sequence shown here is derived from an EMBL/GenBank/DDBJ whole genome shotgun (WGS) entry which is preliminary data.</text>
</comment>
<dbReference type="SMART" id="SM00986">
    <property type="entry name" value="UDG"/>
    <property type="match status" value="1"/>
</dbReference>
<evidence type="ECO:0000256" key="6">
    <source>
        <dbReference type="ARBA" id="ARBA00022763"/>
    </source>
</evidence>